<protein>
    <recommendedName>
        <fullName evidence="5">WSC domain-containing protein</fullName>
    </recommendedName>
</protein>
<evidence type="ECO:0000256" key="1">
    <source>
        <dbReference type="SAM" id="SignalP"/>
    </source>
</evidence>
<feature type="signal peptide" evidence="1">
    <location>
        <begin position="1"/>
        <end position="23"/>
    </location>
</feature>
<evidence type="ECO:0000313" key="4">
    <source>
        <dbReference type="Proteomes" id="UP000094020"/>
    </source>
</evidence>
<reference evidence="3" key="2">
    <citation type="submission" date="2013-07" db="EMBL/GenBank/DDBJ databases">
        <authorList>
            <consortium name="The Broad Institute Genome Sequencing Platform"/>
            <person name="Cuomo C."/>
            <person name="Litvintseva A."/>
            <person name="Chen Y."/>
            <person name="Heitman J."/>
            <person name="Sun S."/>
            <person name="Springer D."/>
            <person name="Dromer F."/>
            <person name="Young S.K."/>
            <person name="Zeng Q."/>
            <person name="Gargeya S."/>
            <person name="Fitzgerald M."/>
            <person name="Abouelleil A."/>
            <person name="Alvarado L."/>
            <person name="Berlin A.M."/>
            <person name="Chapman S.B."/>
            <person name="Dewar J."/>
            <person name="Goldberg J."/>
            <person name="Griggs A."/>
            <person name="Gujja S."/>
            <person name="Hansen M."/>
            <person name="Howarth C."/>
            <person name="Imamovic A."/>
            <person name="Larimer J."/>
            <person name="McCowan C."/>
            <person name="Murphy C."/>
            <person name="Pearson M."/>
            <person name="Priest M."/>
            <person name="Roberts A."/>
            <person name="Saif S."/>
            <person name="Shea T."/>
            <person name="Sykes S."/>
            <person name="Wortman J."/>
            <person name="Nusbaum C."/>
            <person name="Birren B."/>
        </authorList>
    </citation>
    <scope>NUCLEOTIDE SEQUENCE</scope>
    <source>
        <strain evidence="3">CBS 10737</strain>
    </source>
</reference>
<dbReference type="AlphaFoldDB" id="A0A1B9I4P3"/>
<feature type="chain" id="PRO_5008628336" description="WSC domain-containing protein" evidence="1">
    <location>
        <begin position="24"/>
        <end position="216"/>
    </location>
</feature>
<dbReference type="KEGG" id="kpin:30172200"/>
<evidence type="ECO:0000313" key="2">
    <source>
        <dbReference type="EMBL" id="OCF50507.1"/>
    </source>
</evidence>
<keyword evidence="1" id="KW-0732">Signal</keyword>
<dbReference type="EMBL" id="KI894010">
    <property type="protein sequence ID" value="OCF50507.1"/>
    <property type="molecule type" value="Genomic_DNA"/>
</dbReference>
<keyword evidence="4" id="KW-1185">Reference proteome</keyword>
<dbReference type="Proteomes" id="UP000094020">
    <property type="component" value="Chromosome 7"/>
</dbReference>
<reference evidence="3" key="4">
    <citation type="submission" date="2024-02" db="EMBL/GenBank/DDBJ databases">
        <title>Comparative genomics of Cryptococcus and Kwoniella reveals pathogenesis evolution and contrasting modes of karyotype evolution via chromosome fusion or intercentromeric recombination.</title>
        <authorList>
            <person name="Coelho M.A."/>
            <person name="David-Palma M."/>
            <person name="Shea T."/>
            <person name="Bowers K."/>
            <person name="McGinley-Smith S."/>
            <person name="Mohammad A.W."/>
            <person name="Gnirke A."/>
            <person name="Yurkov A.M."/>
            <person name="Nowrousian M."/>
            <person name="Sun S."/>
            <person name="Cuomo C.A."/>
            <person name="Heitman J."/>
        </authorList>
    </citation>
    <scope>NUCLEOTIDE SEQUENCE</scope>
    <source>
        <strain evidence="3">CBS 10737</strain>
    </source>
</reference>
<dbReference type="EMBL" id="CP144525">
    <property type="protein sequence ID" value="WWC71306.1"/>
    <property type="molecule type" value="Genomic_DNA"/>
</dbReference>
<reference evidence="2" key="1">
    <citation type="submission" date="2013-07" db="EMBL/GenBank/DDBJ databases">
        <title>The Genome Sequence of Cryptococcus pinus CBS10737.</title>
        <authorList>
            <consortium name="The Broad Institute Genome Sequencing Platform"/>
            <person name="Cuomo C."/>
            <person name="Litvintseva A."/>
            <person name="Chen Y."/>
            <person name="Heitman J."/>
            <person name="Sun S."/>
            <person name="Springer D."/>
            <person name="Dromer F."/>
            <person name="Young S.K."/>
            <person name="Zeng Q."/>
            <person name="Gargeya S."/>
            <person name="Fitzgerald M."/>
            <person name="Abouelleil A."/>
            <person name="Alvarado L."/>
            <person name="Berlin A.M."/>
            <person name="Chapman S.B."/>
            <person name="Dewar J."/>
            <person name="Goldberg J."/>
            <person name="Griggs A."/>
            <person name="Gujja S."/>
            <person name="Hansen M."/>
            <person name="Howarth C."/>
            <person name="Imamovic A."/>
            <person name="Larimer J."/>
            <person name="McCowan C."/>
            <person name="Murphy C."/>
            <person name="Pearson M."/>
            <person name="Priest M."/>
            <person name="Roberts A."/>
            <person name="Saif S."/>
            <person name="Shea T."/>
            <person name="Sykes S."/>
            <person name="Wortman J."/>
            <person name="Nusbaum C."/>
            <person name="Birren B."/>
        </authorList>
    </citation>
    <scope>NUCLEOTIDE SEQUENCE [LARGE SCALE GENOMIC DNA]</scope>
    <source>
        <strain evidence="2">CBS 10737</strain>
    </source>
</reference>
<dbReference type="RefSeq" id="XP_019011726.1">
    <property type="nucleotide sequence ID" value="XM_019155572.1"/>
</dbReference>
<evidence type="ECO:0000313" key="3">
    <source>
        <dbReference type="EMBL" id="WWC71306.1"/>
    </source>
</evidence>
<evidence type="ECO:0008006" key="5">
    <source>
        <dbReference type="Google" id="ProtNLM"/>
    </source>
</evidence>
<organism evidence="2">
    <name type="scientific">Kwoniella pini CBS 10737</name>
    <dbReference type="NCBI Taxonomy" id="1296096"/>
    <lineage>
        <taxon>Eukaryota</taxon>
        <taxon>Fungi</taxon>
        <taxon>Dikarya</taxon>
        <taxon>Basidiomycota</taxon>
        <taxon>Agaricomycotina</taxon>
        <taxon>Tremellomycetes</taxon>
        <taxon>Tremellales</taxon>
        <taxon>Cryptococcaceae</taxon>
        <taxon>Kwoniella</taxon>
    </lineage>
</organism>
<reference evidence="2" key="3">
    <citation type="submission" date="2016-07" db="EMBL/GenBank/DDBJ databases">
        <title>Evolution of pathogenesis and genome organization in the Tremellales.</title>
        <authorList>
            <person name="Cuomo C."/>
            <person name="Litvintseva A."/>
            <person name="Heitman J."/>
            <person name="Chen Y."/>
            <person name="Sun S."/>
            <person name="Springer D."/>
            <person name="Dromer F."/>
            <person name="Young S."/>
            <person name="Zeng Q."/>
            <person name="Chapman S."/>
            <person name="Gujja S."/>
            <person name="Saif S."/>
            <person name="Birren B."/>
        </authorList>
    </citation>
    <scope>NUCLEOTIDE SEQUENCE</scope>
    <source>
        <strain evidence="2">CBS 10737</strain>
    </source>
</reference>
<dbReference type="GeneID" id="30172200"/>
<proteinExistence type="predicted"/>
<sequence length="216" mass="24395">MLTSFFSLSIILICFSFLKLVRSDDLFIGCGDELTFIEATFQTPHKGDCYKMCKNNLYTYYTYKQDQNECDCYIYPPPAAEYMPGGPEECNGQLQYNIVKSNWKFQKCYNSPNMTETPSDSFKACMDGCAPHEVAIARPTGDYPGQTNCICASKNQLNHMVEAVCGLDQYYAYTHTPTPVPSGKRVGRSLIIAQRQAFSPRGPYGDKKYALLFREG</sequence>
<gene>
    <name evidence="2" type="ORF">I206_03831</name>
    <name evidence="3" type="ORF">I206_105260</name>
</gene>
<accession>A0A1B9I4P3</accession>
<dbReference type="OrthoDB" id="2560445at2759"/>
<name>A0A1B9I4P3_9TREE</name>